<proteinExistence type="predicted"/>
<feature type="signal peptide" evidence="1">
    <location>
        <begin position="1"/>
        <end position="21"/>
    </location>
</feature>
<evidence type="ECO:0000313" key="2">
    <source>
        <dbReference type="EMBL" id="MQY47554.1"/>
    </source>
</evidence>
<organism evidence="2 3">
    <name type="scientific">Endobacterium cereale</name>
    <dbReference type="NCBI Taxonomy" id="2663029"/>
    <lineage>
        <taxon>Bacteria</taxon>
        <taxon>Pseudomonadati</taxon>
        <taxon>Pseudomonadota</taxon>
        <taxon>Alphaproteobacteria</taxon>
        <taxon>Hyphomicrobiales</taxon>
        <taxon>Rhizobiaceae</taxon>
        <taxon>Endobacterium</taxon>
    </lineage>
</organism>
<dbReference type="RefSeq" id="WP_153355030.1">
    <property type="nucleotide sequence ID" value="NZ_WIXI01000045.1"/>
</dbReference>
<evidence type="ECO:0008006" key="4">
    <source>
        <dbReference type="Google" id="ProtNLM"/>
    </source>
</evidence>
<evidence type="ECO:0000313" key="3">
    <source>
        <dbReference type="Proteomes" id="UP000435138"/>
    </source>
</evidence>
<dbReference type="AlphaFoldDB" id="A0A6A8AA30"/>
<keyword evidence="1" id="KW-0732">Signal</keyword>
<keyword evidence="3" id="KW-1185">Reference proteome</keyword>
<accession>A0A6A8AA30</accession>
<feature type="chain" id="PRO_5025370520" description="DUF1849 family protein" evidence="1">
    <location>
        <begin position="22"/>
        <end position="307"/>
    </location>
</feature>
<sequence length="307" mass="33967">MSVSRVLFAASCLFAPLAAIAQEHPAAIEPATVTDCESFLKSWGFFIELTKGGKIEPIDGGCHGTHLYFVLNPSMRWLFEDMRVTGTDLFLSATENRLPDALEATATGMRFSQTVSSPNLSYQLRALQRTNDIHLSYRWDRHSRDLLLHDFSWVNRQFGSFSLSGAMSNLSELPPLKGKRAQGSDQATIKNVSARLESHGLFEILVVQALISKLPWDEEPQPLVERYQLSAKASIDALPEAVASADSKAALKTFVASFPHPAGLYELNAETQPQVSIAELAKAKDPAALMELFNRIRISVTHKRPQE</sequence>
<dbReference type="Proteomes" id="UP000435138">
    <property type="component" value="Unassembled WGS sequence"/>
</dbReference>
<name>A0A6A8AA30_9HYPH</name>
<reference evidence="2 3" key="1">
    <citation type="submission" date="2019-11" db="EMBL/GenBank/DDBJ databases">
        <title>Genome analysis of Rhizobacterium cereale a novel genus and species isolated from maize roots in North Spain.</title>
        <authorList>
            <person name="Menendez E."/>
            <person name="Flores-Felix J.D."/>
            <person name="Ramirez-Bahena M.-H."/>
            <person name="Igual J.M."/>
            <person name="Garcia-Fraile P."/>
            <person name="Peix A."/>
            <person name="Velazquez E."/>
        </authorList>
    </citation>
    <scope>NUCLEOTIDE SEQUENCE [LARGE SCALE GENOMIC DNA]</scope>
    <source>
        <strain evidence="2 3">RZME27</strain>
    </source>
</reference>
<evidence type="ECO:0000256" key="1">
    <source>
        <dbReference type="SAM" id="SignalP"/>
    </source>
</evidence>
<gene>
    <name evidence="2" type="ORF">GAO09_16080</name>
</gene>
<protein>
    <recommendedName>
        <fullName evidence="4">DUF1849 family protein</fullName>
    </recommendedName>
</protein>
<comment type="caution">
    <text evidence="2">The sequence shown here is derived from an EMBL/GenBank/DDBJ whole genome shotgun (WGS) entry which is preliminary data.</text>
</comment>
<dbReference type="EMBL" id="WIXI01000045">
    <property type="protein sequence ID" value="MQY47554.1"/>
    <property type="molecule type" value="Genomic_DNA"/>
</dbReference>